<feature type="region of interest" description="Disordered" evidence="15">
    <location>
        <begin position="880"/>
        <end position="1104"/>
    </location>
</feature>
<feature type="domain" description="PHD-type" evidence="16">
    <location>
        <begin position="168"/>
        <end position="227"/>
    </location>
</feature>
<dbReference type="Pfam" id="PF17772">
    <property type="entry name" value="zf-MYST"/>
    <property type="match status" value="1"/>
</dbReference>
<dbReference type="InterPro" id="IPR002717">
    <property type="entry name" value="HAT_MYST-type"/>
</dbReference>
<dbReference type="AlphaFoldDB" id="A0A0J6I113"/>
<keyword evidence="5" id="KW-0479">Metal-binding</keyword>
<dbReference type="GO" id="GO:0005634">
    <property type="term" value="C:nucleus"/>
    <property type="evidence" value="ECO:0007669"/>
    <property type="project" value="UniProtKB-SubCell"/>
</dbReference>
<keyword evidence="8" id="KW-0156">Chromatin regulator</keyword>
<gene>
    <name evidence="18" type="ORF">CPAG_01319</name>
</gene>
<dbReference type="FunFam" id="3.40.630.30:FF:000001">
    <property type="entry name" value="Histone acetyltransferase"/>
    <property type="match status" value="1"/>
</dbReference>
<feature type="region of interest" description="Disordered" evidence="15">
    <location>
        <begin position="373"/>
        <end position="407"/>
    </location>
</feature>
<reference evidence="19" key="3">
    <citation type="journal article" date="2010" name="Genome Res.">
        <title>Population genomic sequencing of Coccidioides fungi reveals recent hybridization and transposon control.</title>
        <authorList>
            <person name="Neafsey D.E."/>
            <person name="Barker B.M."/>
            <person name="Sharpton T.J."/>
            <person name="Stajich J.E."/>
            <person name="Park D.J."/>
            <person name="Whiston E."/>
            <person name="Hung C.-Y."/>
            <person name="McMahan C."/>
            <person name="White J."/>
            <person name="Sykes S."/>
            <person name="Heiman D."/>
            <person name="Young S."/>
            <person name="Zeng Q."/>
            <person name="Abouelleil A."/>
            <person name="Aftuck L."/>
            <person name="Bessette D."/>
            <person name="Brown A."/>
            <person name="FitzGerald M."/>
            <person name="Lui A."/>
            <person name="Macdonald J.P."/>
            <person name="Priest M."/>
            <person name="Orbach M.J."/>
            <person name="Galgiani J.N."/>
            <person name="Kirkland T.N."/>
            <person name="Cole G.T."/>
            <person name="Birren B.W."/>
            <person name="Henn M.R."/>
            <person name="Taylor J.W."/>
            <person name="Rounsley S.D."/>
        </authorList>
    </citation>
    <scope>NUCLEOTIDE SEQUENCE [LARGE SCALE GENOMIC DNA]</scope>
    <source>
        <strain evidence="19">RMSCC 3488</strain>
    </source>
</reference>
<evidence type="ECO:0000256" key="4">
    <source>
        <dbReference type="ARBA" id="ARBA00022679"/>
    </source>
</evidence>
<dbReference type="VEuPathDB" id="FungiDB:CPAG_01319"/>
<dbReference type="EMBL" id="DS268109">
    <property type="protein sequence ID" value="KMM64967.1"/>
    <property type="molecule type" value="Genomic_DNA"/>
</dbReference>
<dbReference type="SUPFAM" id="SSF57903">
    <property type="entry name" value="FYVE/PHD zinc finger"/>
    <property type="match status" value="1"/>
</dbReference>
<feature type="active site" description="Proton donor/acceptor" evidence="12">
    <location>
        <position position="665"/>
    </location>
</feature>
<evidence type="ECO:0000259" key="16">
    <source>
        <dbReference type="PROSITE" id="PS50016"/>
    </source>
</evidence>
<evidence type="ECO:0000256" key="1">
    <source>
        <dbReference type="ARBA" id="ARBA00004123"/>
    </source>
</evidence>
<reference evidence="19" key="2">
    <citation type="journal article" date="2009" name="Genome Res.">
        <title>Comparative genomic analyses of the human fungal pathogens Coccidioides and their relatives.</title>
        <authorList>
            <person name="Sharpton T.J."/>
            <person name="Stajich J.E."/>
            <person name="Rounsley S.D."/>
            <person name="Gardner M.J."/>
            <person name="Wortman J.R."/>
            <person name="Jordar V.S."/>
            <person name="Maiti R."/>
            <person name="Kodira C.D."/>
            <person name="Neafsey D.E."/>
            <person name="Zeng Q."/>
            <person name="Hung C.-Y."/>
            <person name="McMahan C."/>
            <person name="Muszewska A."/>
            <person name="Grynberg M."/>
            <person name="Mandel M.A."/>
            <person name="Kellner E.M."/>
            <person name="Barker B.M."/>
            <person name="Galgiani J.N."/>
            <person name="Orbach M.J."/>
            <person name="Kirkland T.N."/>
            <person name="Cole G.T."/>
            <person name="Henn M.R."/>
            <person name="Birren B.W."/>
            <person name="Taylor J.W."/>
        </authorList>
    </citation>
    <scope>NUCLEOTIDE SEQUENCE [LARGE SCALE GENOMIC DNA]</scope>
    <source>
        <strain evidence="19">RMSCC 3488</strain>
    </source>
</reference>
<keyword evidence="4 18" id="KW-0808">Transferase</keyword>
<dbReference type="GO" id="GO:0003712">
    <property type="term" value="F:transcription coregulator activity"/>
    <property type="evidence" value="ECO:0007669"/>
    <property type="project" value="TreeGrafter"/>
</dbReference>
<feature type="region of interest" description="Disordered" evidence="15">
    <location>
        <begin position="63"/>
        <end position="164"/>
    </location>
</feature>
<dbReference type="SUPFAM" id="SSF55729">
    <property type="entry name" value="Acyl-CoA N-acyltransferases (Nat)"/>
    <property type="match status" value="1"/>
</dbReference>
<evidence type="ECO:0000256" key="5">
    <source>
        <dbReference type="ARBA" id="ARBA00022723"/>
    </source>
</evidence>
<dbReference type="OrthoDB" id="787137at2759"/>
<dbReference type="Gene3D" id="1.10.10.10">
    <property type="entry name" value="Winged helix-like DNA-binding domain superfamily/Winged helix DNA-binding domain"/>
    <property type="match status" value="1"/>
</dbReference>
<evidence type="ECO:0000256" key="15">
    <source>
        <dbReference type="SAM" id="MobiDB-lite"/>
    </source>
</evidence>
<evidence type="ECO:0000256" key="13">
    <source>
        <dbReference type="PROSITE-ProRule" id="PRU00146"/>
    </source>
</evidence>
<sequence>MAATMPAEYENATVEEDENMADSEQDAEGEDDVDMYHPLTAPGNFGGSEYVGTQHGLAELSAEPNHVNTVEETAQKVERTGALDSADINENNGDNERVRPVKYLPVDYKSESDADDAGDADPSFTNEESESARDVVSNQSSDDDSEVDEDWEAESDDRDSADAEDLTLNNCIVCGQDEEHDPSEEFEEPLVCAVCGDHCHRQCAREQECLNDADDTDKWRCPSCVQNKLEADPGDRVEAHRRSIVSNIAKELLPAHSDALGPDSHSIFDNPILDDDPLDGSRSLRKRKASIDEVDNSRPLTRKRLRRTIDDQTDVAQANEDAGDRAPDNSNPSSRPSRPRRARRSQNGLCSVVLRQHGRLVLSFHLDREKLSNVLKSRPRSRTQRRRPPKPPVIPEEAPPPQFPPIISTPYTAPFYSFHEKEDHELNSKPYGGILADADADTSKTVPQQSDRDKFEVARQKAEEEWRQKILAAEQSGEGSPQASQKLSGPPSKMKCINFGGFEIETWYAAPYPEEYSRNRVLYICEFCLKYMNSDFVAWRHKLKCPVKHPPGDEIYRDGTISVFEVDGRKNPVYCQNLCLLAKLFLGSKTLYYDVEPFLFYVMTEYDELGFHFVGYFSKEKRPSSSNNVSCILTLPIHQRKGYGNLLIDFSYLLTRIERKVGSPEKPLSDMGLVSYRNYWHLVLSYQLRDQRTPTSIGELSERTGMTPDDVVSGLEGLRALVRDPVTKTYALRLNYTYFEEVIQNWEKKGYVQLNPDALVWTPYVMGRSNQSHYDRAPLHAVAPRDDHEEAIDDGDINPFENGNGLSGLNKQSTNHDCGATSGQNHVDSVPQFEAPGPPSMEVMSYGGQSMKHSNGYSTPSVTSTIPSANIPPTRFEIFPPIQSAAVKRRPGRPFGSTKKTRPNATNASPVRTSGRNTPRKNYNLTLATPTPAVRASPGLRRGRSKLLDNTLQTDGPADEPGYECVEPSNEDQDGSRSGAAGVGDEDTQLKVNGEIHFDGDNVQDGARDTNESKSTNGSVEACQGPETNLVTRVKDQRDNVSELESGDAAQQLTADILAASKIPTGKDGHTQNHPSHDERDTSQNGIGGERNFEAAPVSASAES</sequence>
<dbReference type="GO" id="GO:1990467">
    <property type="term" value="C:NuA3a histone acetyltransferase complex"/>
    <property type="evidence" value="ECO:0007669"/>
    <property type="project" value="TreeGrafter"/>
</dbReference>
<feature type="region of interest" description="Disordered" evidence="15">
    <location>
        <begin position="289"/>
        <end position="349"/>
    </location>
</feature>
<feature type="compositionally biased region" description="Acidic residues" evidence="15">
    <location>
        <begin position="141"/>
        <end position="164"/>
    </location>
</feature>
<dbReference type="PROSITE" id="PS51726">
    <property type="entry name" value="MYST_HAT"/>
    <property type="match status" value="1"/>
</dbReference>
<feature type="compositionally biased region" description="Basic and acidic residues" evidence="15">
    <location>
        <begin position="1065"/>
        <end position="1082"/>
    </location>
</feature>
<dbReference type="GO" id="GO:0004402">
    <property type="term" value="F:histone acetyltransferase activity"/>
    <property type="evidence" value="ECO:0007669"/>
    <property type="project" value="InterPro"/>
</dbReference>
<evidence type="ECO:0000256" key="8">
    <source>
        <dbReference type="ARBA" id="ARBA00022853"/>
    </source>
</evidence>
<dbReference type="Proteomes" id="UP000054567">
    <property type="component" value="Unassembled WGS sequence"/>
</dbReference>
<dbReference type="GO" id="GO:0006357">
    <property type="term" value="P:regulation of transcription by RNA polymerase II"/>
    <property type="evidence" value="ECO:0007669"/>
    <property type="project" value="TreeGrafter"/>
</dbReference>
<keyword evidence="6 13" id="KW-0863">Zinc-finger</keyword>
<dbReference type="GO" id="GO:0003682">
    <property type="term" value="F:chromatin binding"/>
    <property type="evidence" value="ECO:0007669"/>
    <property type="project" value="TreeGrafter"/>
</dbReference>
<proteinExistence type="inferred from homology"/>
<comment type="subcellular location">
    <subcellularLocation>
        <location evidence="1 14">Nucleus</location>
    </subcellularLocation>
</comment>
<dbReference type="PANTHER" id="PTHR10615:SF161">
    <property type="entry name" value="HISTONE ACETYLTRANSFERASE KAT7"/>
    <property type="match status" value="1"/>
</dbReference>
<feature type="compositionally biased region" description="Polar residues" evidence="15">
    <location>
        <begin position="903"/>
        <end position="929"/>
    </location>
</feature>
<feature type="region of interest" description="Disordered" evidence="15">
    <location>
        <begin position="790"/>
        <end position="826"/>
    </location>
</feature>
<evidence type="ECO:0000259" key="17">
    <source>
        <dbReference type="PROSITE" id="PS51726"/>
    </source>
</evidence>
<dbReference type="InterPro" id="IPR001965">
    <property type="entry name" value="Znf_PHD"/>
</dbReference>
<feature type="domain" description="MYST-type HAT" evidence="17">
    <location>
        <begin position="489"/>
        <end position="763"/>
    </location>
</feature>
<evidence type="ECO:0000313" key="19">
    <source>
        <dbReference type="Proteomes" id="UP000054567"/>
    </source>
</evidence>
<dbReference type="Gene3D" id="3.40.630.30">
    <property type="match status" value="1"/>
</dbReference>
<dbReference type="InterPro" id="IPR011011">
    <property type="entry name" value="Znf_FYVE_PHD"/>
</dbReference>
<feature type="compositionally biased region" description="Polar residues" evidence="15">
    <location>
        <begin position="807"/>
        <end position="826"/>
    </location>
</feature>
<evidence type="ECO:0000256" key="3">
    <source>
        <dbReference type="ARBA" id="ARBA00013184"/>
    </source>
</evidence>
<dbReference type="FunFam" id="3.30.60.60:FF:000001">
    <property type="entry name" value="Histone acetyltransferase"/>
    <property type="match status" value="1"/>
</dbReference>
<dbReference type="InterPro" id="IPR016181">
    <property type="entry name" value="Acyl_CoA_acyltransferase"/>
</dbReference>
<comment type="function">
    <text evidence="11">Catalytic component of the NuA4 histone acetyltransferase (HAT) complex which is involved in epigenetic transcriptional activation of selected genes principally by acetylation of nucleosomal histones H4, H3, H2B, H2A and H2A variant H2A.Z. Acetylates histone H4 to form H4K5ac, H4K8ac, H4K12ac and H4K16ac, histone H3 to form H3K14ac, and histone H2A to form H2AK4ac and H2AK7ac. The NuA4 complex is involved in the DNA damage response and is required for chromosome segregation. The NuA4 complex plays a direct role in repair of DNA double-strand breaks (DSBs) through homologous recombination. Recruitment to promoters depends on H3K4me. Also acetylates non-histone proteins. In addition to protein acetyltransferase, can use different acyl-CoA substrates, such as 2-hydroxyisobutanoyl-CoA (2-hydroxyisobutyryl-CoA) or (2E)-butenoyl-CoA (crotonyl-CoA), and is able to mediate protein 2-hydroxyisobutyrylation and crotonylation, respectively.</text>
</comment>
<evidence type="ECO:0000256" key="6">
    <source>
        <dbReference type="ARBA" id="ARBA00022771"/>
    </source>
</evidence>
<protein>
    <recommendedName>
        <fullName evidence="3 14">Histone acetyltransferase</fullName>
        <ecNumber evidence="3 14">2.3.1.48</ecNumber>
    </recommendedName>
</protein>
<keyword evidence="9" id="KW-0007">Acetylation</keyword>
<reference evidence="18 19" key="1">
    <citation type="submission" date="2007-06" db="EMBL/GenBank/DDBJ databases">
        <title>The Genome Sequence of Coccidioides posadasii RMSCC_3488.</title>
        <authorList>
            <consortium name="Coccidioides Genome Resources Consortium"/>
            <consortium name="The Broad Institute Genome Sequencing Platform"/>
            <person name="Henn M.R."/>
            <person name="Sykes S."/>
            <person name="Young S."/>
            <person name="Jaffe D."/>
            <person name="Berlin A."/>
            <person name="Alvarez P."/>
            <person name="Butler J."/>
            <person name="Gnerre S."/>
            <person name="Grabherr M."/>
            <person name="Mauceli E."/>
            <person name="Brockman W."/>
            <person name="Kodira C."/>
            <person name="Alvarado L."/>
            <person name="Zeng Q."/>
            <person name="Crawford M."/>
            <person name="Antoine C."/>
            <person name="Devon K."/>
            <person name="Galgiani J."/>
            <person name="Orsborn K."/>
            <person name="Lewis M.L."/>
            <person name="Nusbaum C."/>
            <person name="Galagan J."/>
            <person name="Birren B."/>
        </authorList>
    </citation>
    <scope>NUCLEOTIDE SEQUENCE [LARGE SCALE GENOMIC DNA]</scope>
    <source>
        <strain evidence="18 19">RMSCC 3488</strain>
    </source>
</reference>
<feature type="region of interest" description="Disordered" evidence="15">
    <location>
        <begin position="1"/>
        <end position="51"/>
    </location>
</feature>
<dbReference type="InterPro" id="IPR050603">
    <property type="entry name" value="MYST_HAT"/>
</dbReference>
<dbReference type="Gene3D" id="3.30.60.60">
    <property type="entry name" value="N-acetyl transferase-like"/>
    <property type="match status" value="1"/>
</dbReference>
<feature type="compositionally biased region" description="Pro residues" evidence="15">
    <location>
        <begin position="390"/>
        <end position="404"/>
    </location>
</feature>
<feature type="compositionally biased region" description="Polar residues" evidence="15">
    <location>
        <begin position="477"/>
        <end position="487"/>
    </location>
</feature>
<dbReference type="PANTHER" id="PTHR10615">
    <property type="entry name" value="HISTONE ACETYLTRANSFERASE"/>
    <property type="match status" value="1"/>
</dbReference>
<name>A0A0J6I113_COCPO</name>
<dbReference type="Pfam" id="PF16866">
    <property type="entry name" value="PHD_4"/>
    <property type="match status" value="1"/>
</dbReference>
<dbReference type="InterPro" id="IPR036388">
    <property type="entry name" value="WH-like_DNA-bd_sf"/>
</dbReference>
<dbReference type="GO" id="GO:0008270">
    <property type="term" value="F:zinc ion binding"/>
    <property type="evidence" value="ECO:0007669"/>
    <property type="project" value="UniProtKB-KW"/>
</dbReference>
<comment type="similarity">
    <text evidence="2 14">Belongs to the MYST (SAS/MOZ) family.</text>
</comment>
<evidence type="ECO:0000256" key="9">
    <source>
        <dbReference type="ARBA" id="ARBA00022990"/>
    </source>
</evidence>
<accession>A0A0J6I113</accession>
<evidence type="ECO:0000256" key="12">
    <source>
        <dbReference type="PIRSR" id="PIRSR602717-51"/>
    </source>
</evidence>
<dbReference type="Pfam" id="PF01853">
    <property type="entry name" value="MOZ_SAS"/>
    <property type="match status" value="1"/>
</dbReference>
<dbReference type="InterPro" id="IPR019787">
    <property type="entry name" value="Znf_PHD-finger"/>
</dbReference>
<evidence type="ECO:0000256" key="7">
    <source>
        <dbReference type="ARBA" id="ARBA00022833"/>
    </source>
</evidence>
<dbReference type="EC" id="2.3.1.48" evidence="3 14"/>
<feature type="compositionally biased region" description="Basic and acidic residues" evidence="15">
    <location>
        <begin position="994"/>
        <end position="1012"/>
    </location>
</feature>
<keyword evidence="10 14" id="KW-0539">Nucleus</keyword>
<dbReference type="SMART" id="SM00249">
    <property type="entry name" value="PHD"/>
    <property type="match status" value="1"/>
</dbReference>
<evidence type="ECO:0000256" key="14">
    <source>
        <dbReference type="RuleBase" id="RU361211"/>
    </source>
</evidence>
<dbReference type="PROSITE" id="PS50016">
    <property type="entry name" value="ZF_PHD_2"/>
    <property type="match status" value="1"/>
</dbReference>
<evidence type="ECO:0000256" key="11">
    <source>
        <dbReference type="ARBA" id="ARBA00045805"/>
    </source>
</evidence>
<comment type="catalytic activity">
    <reaction evidence="14">
        <text>L-lysyl-[protein] + acetyl-CoA = N(6)-acetyl-L-lysyl-[protein] + CoA + H(+)</text>
        <dbReference type="Rhea" id="RHEA:45948"/>
        <dbReference type="Rhea" id="RHEA-COMP:9752"/>
        <dbReference type="Rhea" id="RHEA-COMP:10731"/>
        <dbReference type="ChEBI" id="CHEBI:15378"/>
        <dbReference type="ChEBI" id="CHEBI:29969"/>
        <dbReference type="ChEBI" id="CHEBI:57287"/>
        <dbReference type="ChEBI" id="CHEBI:57288"/>
        <dbReference type="ChEBI" id="CHEBI:61930"/>
        <dbReference type="EC" id="2.3.1.48"/>
    </reaction>
</comment>
<evidence type="ECO:0000256" key="2">
    <source>
        <dbReference type="ARBA" id="ARBA00010107"/>
    </source>
</evidence>
<evidence type="ECO:0000313" key="18">
    <source>
        <dbReference type="EMBL" id="KMM64967.1"/>
    </source>
</evidence>
<dbReference type="GO" id="GO:0031507">
    <property type="term" value="P:heterochromatin formation"/>
    <property type="evidence" value="ECO:0007669"/>
    <property type="project" value="UniProtKB-ARBA"/>
</dbReference>
<feature type="region of interest" description="Disordered" evidence="15">
    <location>
        <begin position="472"/>
        <end position="491"/>
    </location>
</feature>
<evidence type="ECO:0000256" key="10">
    <source>
        <dbReference type="ARBA" id="ARBA00023242"/>
    </source>
</evidence>
<feature type="compositionally biased region" description="Acidic residues" evidence="15">
    <location>
        <begin position="13"/>
        <end position="33"/>
    </location>
</feature>
<keyword evidence="7" id="KW-0862">Zinc</keyword>
<organism evidence="18 19">
    <name type="scientific">Coccidioides posadasii RMSCC 3488</name>
    <dbReference type="NCBI Taxonomy" id="454284"/>
    <lineage>
        <taxon>Eukaryota</taxon>
        <taxon>Fungi</taxon>
        <taxon>Dikarya</taxon>
        <taxon>Ascomycota</taxon>
        <taxon>Pezizomycotina</taxon>
        <taxon>Eurotiomycetes</taxon>
        <taxon>Eurotiomycetidae</taxon>
        <taxon>Onygenales</taxon>
        <taxon>Onygenaceae</taxon>
        <taxon>Coccidioides</taxon>
    </lineage>
</organism>
<feature type="compositionally biased region" description="Basic residues" evidence="15">
    <location>
        <begin position="377"/>
        <end position="389"/>
    </location>
</feature>
<dbReference type="InterPro" id="IPR040706">
    <property type="entry name" value="Zf-MYST"/>
</dbReference>